<organism evidence="4 5">
    <name type="scientific">Monoglobus pectinilyticus</name>
    <dbReference type="NCBI Taxonomy" id="1981510"/>
    <lineage>
        <taxon>Bacteria</taxon>
        <taxon>Bacillati</taxon>
        <taxon>Bacillota</taxon>
        <taxon>Clostridia</taxon>
        <taxon>Monoglobales</taxon>
        <taxon>Monoglobaceae</taxon>
        <taxon>Monoglobus</taxon>
    </lineage>
</organism>
<dbReference type="Pfam" id="PF13240">
    <property type="entry name" value="Zn_Ribbon_1"/>
    <property type="match status" value="1"/>
</dbReference>
<keyword evidence="5" id="KW-1185">Reference proteome</keyword>
<sequence>MICQFCGKQVGDNDKICKYCGSSLVRPAVNNNYDVKHDNNVKNIETSETETYKPVQSAGRTNRRPVNTNLENNADMTVAIPKIDGRGSGFENSRAAEETGISGNEYQGGRNRRQSQPVKKQYYRYNPDQKTKKNTRRQDQQFYADNNYEGKRVKKPSAKRHPGKFIIKVAGLAIIGFIIGLLIYIVSVNASNWFKTRSNSADIPVSAPAATVKPKSSNGADSDTKSSGDKSSAGNDKENTDKNTQSGSESKPKDTTQEKSTQRTDTEKKTDSGEEKKTQPADSGEEDTKKAEEPVEDNIDDAKTGDNTKSDTGNEESAENAESGLED</sequence>
<proteinExistence type="predicted"/>
<keyword evidence="2" id="KW-1133">Transmembrane helix</keyword>
<dbReference type="OrthoDB" id="1823512at2"/>
<evidence type="ECO:0000313" key="4">
    <source>
        <dbReference type="EMBL" id="AUO19070.1"/>
    </source>
</evidence>
<keyword evidence="2" id="KW-0812">Transmembrane</keyword>
<accession>A0A2K9P1F4</accession>
<reference evidence="4 5" key="1">
    <citation type="submission" date="2017-04" db="EMBL/GenBank/DDBJ databases">
        <title>Monoglobus pectinilyticus 14 draft genome.</title>
        <authorList>
            <person name="Kim C."/>
            <person name="Rosendale D.I."/>
            <person name="Kelly W.J."/>
            <person name="Tannock G.W."/>
            <person name="Patchett M.L."/>
            <person name="Jordens J.Z."/>
        </authorList>
    </citation>
    <scope>NUCLEOTIDE SEQUENCE [LARGE SCALE GENOMIC DNA]</scope>
    <source>
        <strain evidence="4 5">14</strain>
    </source>
</reference>
<dbReference type="EMBL" id="CP020991">
    <property type="protein sequence ID" value="AUO19070.1"/>
    <property type="molecule type" value="Genomic_DNA"/>
</dbReference>
<dbReference type="AlphaFoldDB" id="A0A2K9P1F4"/>
<feature type="domain" description="Zinc-ribbon" evidence="3">
    <location>
        <begin position="3"/>
        <end position="24"/>
    </location>
</feature>
<dbReference type="RefSeq" id="WP_102365305.1">
    <property type="nucleotide sequence ID" value="NZ_CP020991.1"/>
</dbReference>
<feature type="compositionally biased region" description="Basic and acidic residues" evidence="1">
    <location>
        <begin position="127"/>
        <end position="139"/>
    </location>
</feature>
<evidence type="ECO:0000256" key="1">
    <source>
        <dbReference type="SAM" id="MobiDB-lite"/>
    </source>
</evidence>
<protein>
    <recommendedName>
        <fullName evidence="3">Zinc-ribbon domain-containing protein</fullName>
    </recommendedName>
</protein>
<name>A0A2K9P1F4_9FIRM</name>
<keyword evidence="2" id="KW-0472">Membrane</keyword>
<gene>
    <name evidence="4" type="ORF">B9O19_00896</name>
</gene>
<dbReference type="InterPro" id="IPR026870">
    <property type="entry name" value="Zinc_ribbon_dom"/>
</dbReference>
<dbReference type="KEGG" id="mpec:B9O19_00896"/>
<feature type="compositionally biased region" description="Acidic residues" evidence="1">
    <location>
        <begin position="313"/>
        <end position="327"/>
    </location>
</feature>
<evidence type="ECO:0000256" key="2">
    <source>
        <dbReference type="SAM" id="Phobius"/>
    </source>
</evidence>
<evidence type="ECO:0000259" key="3">
    <source>
        <dbReference type="Pfam" id="PF13240"/>
    </source>
</evidence>
<dbReference type="GeneID" id="98062314"/>
<feature type="compositionally biased region" description="Polar residues" evidence="1">
    <location>
        <begin position="58"/>
        <end position="75"/>
    </location>
</feature>
<feature type="region of interest" description="Disordered" evidence="1">
    <location>
        <begin position="208"/>
        <end position="327"/>
    </location>
</feature>
<feature type="region of interest" description="Disordered" evidence="1">
    <location>
        <begin position="44"/>
        <end position="158"/>
    </location>
</feature>
<evidence type="ECO:0000313" key="5">
    <source>
        <dbReference type="Proteomes" id="UP000235589"/>
    </source>
</evidence>
<feature type="compositionally biased region" description="Basic and acidic residues" evidence="1">
    <location>
        <begin position="300"/>
        <end position="309"/>
    </location>
</feature>
<feature type="transmembrane region" description="Helical" evidence="2">
    <location>
        <begin position="165"/>
        <end position="186"/>
    </location>
</feature>
<dbReference type="Proteomes" id="UP000235589">
    <property type="component" value="Chromosome"/>
</dbReference>
<feature type="compositionally biased region" description="Basic and acidic residues" evidence="1">
    <location>
        <begin position="250"/>
        <end position="279"/>
    </location>
</feature>